<feature type="compositionally biased region" description="Basic and acidic residues" evidence="1">
    <location>
        <begin position="145"/>
        <end position="154"/>
    </location>
</feature>
<dbReference type="PANTHER" id="PTHR42834">
    <property type="entry name" value="ENDONUCLEASE/EXONUCLEASE/PHOSPHATASE FAMILY PROTEIN (AFU_ORTHOLOGUE AFUA_3G09210)"/>
    <property type="match status" value="1"/>
</dbReference>
<dbReference type="CDD" id="cd10283">
    <property type="entry name" value="MnuA_DNase1-like"/>
    <property type="match status" value="1"/>
</dbReference>
<dbReference type="SUPFAM" id="SSF56219">
    <property type="entry name" value="DNase I-like"/>
    <property type="match status" value="1"/>
</dbReference>
<dbReference type="AlphaFoldDB" id="A0A423PKC8"/>
<dbReference type="InterPro" id="IPR036691">
    <property type="entry name" value="Endo/exonu/phosph_ase_sf"/>
</dbReference>
<name>A0A423PKC8_9GAMM</name>
<reference evidence="4 5" key="1">
    <citation type="submission" date="2013-10" db="EMBL/GenBank/DDBJ databases">
        <title>Salinisphaera halophila YIM 95161 Genome Sequencing.</title>
        <authorList>
            <person name="Lai Q."/>
            <person name="Li C."/>
            <person name="Shao Z."/>
        </authorList>
    </citation>
    <scope>NUCLEOTIDE SEQUENCE [LARGE SCALE GENOMIC DNA]</scope>
    <source>
        <strain evidence="4 5">YIM 95161</strain>
    </source>
</reference>
<evidence type="ECO:0000313" key="5">
    <source>
        <dbReference type="Proteomes" id="UP000285123"/>
    </source>
</evidence>
<dbReference type="RefSeq" id="WP_123591889.1">
    <property type="nucleotide sequence ID" value="NZ_AYKF01000104.1"/>
</dbReference>
<feature type="signal peptide" evidence="2">
    <location>
        <begin position="1"/>
        <end position="23"/>
    </location>
</feature>
<dbReference type="Pfam" id="PF03372">
    <property type="entry name" value="Exo_endo_phos"/>
    <property type="match status" value="1"/>
</dbReference>
<feature type="region of interest" description="Disordered" evidence="1">
    <location>
        <begin position="140"/>
        <end position="174"/>
    </location>
</feature>
<protein>
    <submittedName>
        <fullName evidence="4">Ribonuclease</fullName>
    </submittedName>
</protein>
<accession>A0A423PKC8</accession>
<dbReference type="InterPro" id="IPR005135">
    <property type="entry name" value="Endo/exonuclease/phosphatase"/>
</dbReference>
<dbReference type="InterPro" id="IPR001322">
    <property type="entry name" value="Lamin_tail_dom"/>
</dbReference>
<dbReference type="Pfam" id="PF00932">
    <property type="entry name" value="LTD"/>
    <property type="match status" value="1"/>
</dbReference>
<proteinExistence type="predicted"/>
<comment type="caution">
    <text evidence="4">The sequence shown here is derived from an EMBL/GenBank/DDBJ whole genome shotgun (WGS) entry which is preliminary data.</text>
</comment>
<keyword evidence="2" id="KW-0732">Signal</keyword>
<feature type="domain" description="LTD" evidence="3">
    <location>
        <begin position="13"/>
        <end position="136"/>
    </location>
</feature>
<evidence type="ECO:0000256" key="1">
    <source>
        <dbReference type="SAM" id="MobiDB-lite"/>
    </source>
</evidence>
<dbReference type="NCBIfam" id="NF033681">
    <property type="entry name" value="ExeM_NucH_DNase"/>
    <property type="match status" value="1"/>
</dbReference>
<evidence type="ECO:0000256" key="2">
    <source>
        <dbReference type="SAM" id="SignalP"/>
    </source>
</evidence>
<dbReference type="CDD" id="cd04486">
    <property type="entry name" value="YhcR_OBF_like"/>
    <property type="match status" value="1"/>
</dbReference>
<sequence length="781" mass="81589">MTSFGRAGLVALTLGAFTPVVHAAPGLFFSEYVEGSSYNKSLEIYNPTDAAVDLDGYAIAVYFNGSADAGATIALDGTIEAGETFVFADQRADAVVLAAADQTYDGSLYNGDDAIALLDDGAPVDVIGRIGVDPGSAWGSGSVSTRDHTLRRDTSVASGRADGDTPFDPANEWSGYPADTFANLGTFGESEPPSTVAFGSCGDDATAIHAIQGPGADSPLVDEMHVVEAIVTAVYGGSNGLEGFFVQAADGAHDSDPRTSEGLFVYTGDADDIAAADFATSQRVRLRGEVTEFNGLTELRRTDRAAVCGSGYAMSPSLLTLPFASPDAPEALEGMRVTLRQRLTVSGNYTLGRFGEVVLSAGGRLQTPTNVVPPGEPARALAELNARNRLVLDDGLSTENPDPVIYPAPALSAFNTLRLGDAVTGIEGVLSYGFGDWRVQPTATPVFDPVNPRPTPAVLPQGGNLRVASANVLNFFNGNGQGGGFPTARGADSPEELARQRAKLVAAITALDADIVGLMEIENDGYGPDSAIQELVGSLNAAGDSDASYAVVDPGSPRLGTDAIAVGLIYDSQRVRPVGEPATLTTTPYVIGNRQPIAQTFAAPNGARVTVAVNHFKSKGSCPGGDDPNADQGDGQSCWNVLRTQAAEDQIDWLADDPTDGDTDQVLVIGDLNAYAQEDPVTTFERADYRTLLERGDDTPATTYVFDAQSGALDHALANGALQDRVLAAVPFHINADEPPALDYNIEYKSPAQIGSFYNPGPYRASDHDPVVIQLDLAAPQ</sequence>
<evidence type="ECO:0000259" key="3">
    <source>
        <dbReference type="PROSITE" id="PS51841"/>
    </source>
</evidence>
<organism evidence="4 5">
    <name type="scientific">Salinisphaera orenii YIM 95161</name>
    <dbReference type="NCBI Taxonomy" id="1051139"/>
    <lineage>
        <taxon>Bacteria</taxon>
        <taxon>Pseudomonadati</taxon>
        <taxon>Pseudomonadota</taxon>
        <taxon>Gammaproteobacteria</taxon>
        <taxon>Salinisphaerales</taxon>
        <taxon>Salinisphaeraceae</taxon>
        <taxon>Salinisphaera</taxon>
    </lineage>
</organism>
<dbReference type="Proteomes" id="UP000285123">
    <property type="component" value="Unassembled WGS sequence"/>
</dbReference>
<dbReference type="OrthoDB" id="9800417at2"/>
<dbReference type="Gene3D" id="3.60.10.10">
    <property type="entry name" value="Endonuclease/exonuclease/phosphatase"/>
    <property type="match status" value="1"/>
</dbReference>
<gene>
    <name evidence="4" type="ORF">SAHL_13265</name>
</gene>
<feature type="chain" id="PRO_5018994634" evidence="2">
    <location>
        <begin position="24"/>
        <end position="781"/>
    </location>
</feature>
<dbReference type="PANTHER" id="PTHR42834:SF1">
    <property type="entry name" value="ENDONUCLEASE_EXONUCLEASE_PHOSPHATASE FAMILY PROTEIN (AFU_ORTHOLOGUE AFUA_3G09210)"/>
    <property type="match status" value="1"/>
</dbReference>
<dbReference type="InterPro" id="IPR047971">
    <property type="entry name" value="ExeM-like"/>
</dbReference>
<evidence type="ECO:0000313" key="4">
    <source>
        <dbReference type="EMBL" id="ROO26070.1"/>
    </source>
</evidence>
<dbReference type="EMBL" id="AYKF01000104">
    <property type="protein sequence ID" value="ROO26070.1"/>
    <property type="molecule type" value="Genomic_DNA"/>
</dbReference>
<dbReference type="PROSITE" id="PS51841">
    <property type="entry name" value="LTD"/>
    <property type="match status" value="1"/>
</dbReference>
<dbReference type="GO" id="GO:0003824">
    <property type="term" value="F:catalytic activity"/>
    <property type="evidence" value="ECO:0007669"/>
    <property type="project" value="InterPro"/>
</dbReference>